<dbReference type="EMBL" id="QGKX02001621">
    <property type="protein sequence ID" value="KAF3499857.1"/>
    <property type="molecule type" value="Genomic_DNA"/>
</dbReference>
<evidence type="ECO:0000259" key="1">
    <source>
        <dbReference type="Pfam" id="PF21895"/>
    </source>
</evidence>
<sequence>MPGDLTPQLLVSNKFHLIASAIDTDSSIPLTYAGWGGPAGYVYQKAYLEFLFSKNKLDAVVEICKALPCVAATNKGANWVSNSAQSDVNAVTSGVFPAKEIIQPTIVD</sequence>
<comment type="caution">
    <text evidence="2">The sequence shown here is derived from an EMBL/GenBank/DDBJ whole genome shotgun (WGS) entry which is preliminary data.</text>
</comment>
<organism evidence="2 3">
    <name type="scientific">Brassica cretica</name>
    <name type="common">Mustard</name>
    <dbReference type="NCBI Taxonomy" id="69181"/>
    <lineage>
        <taxon>Eukaryota</taxon>
        <taxon>Viridiplantae</taxon>
        <taxon>Streptophyta</taxon>
        <taxon>Embryophyta</taxon>
        <taxon>Tracheophyta</taxon>
        <taxon>Spermatophyta</taxon>
        <taxon>Magnoliopsida</taxon>
        <taxon>eudicotyledons</taxon>
        <taxon>Gunneridae</taxon>
        <taxon>Pentapetalae</taxon>
        <taxon>rosids</taxon>
        <taxon>malvids</taxon>
        <taxon>Brassicales</taxon>
        <taxon>Brassicaceae</taxon>
        <taxon>Brassiceae</taxon>
        <taxon>Brassica</taxon>
    </lineage>
</organism>
<dbReference type="PANTHER" id="PTHR45754:SF3">
    <property type="entry name" value="METHYLENETETRAHYDROFOLATE REDUCTASE (NADPH)"/>
    <property type="match status" value="1"/>
</dbReference>
<dbReference type="GO" id="GO:0071949">
    <property type="term" value="F:FAD binding"/>
    <property type="evidence" value="ECO:0007669"/>
    <property type="project" value="TreeGrafter"/>
</dbReference>
<evidence type="ECO:0000313" key="3">
    <source>
        <dbReference type="Proteomes" id="UP000712600"/>
    </source>
</evidence>
<dbReference type="GO" id="GO:0035999">
    <property type="term" value="P:tetrahydrofolate interconversion"/>
    <property type="evidence" value="ECO:0007669"/>
    <property type="project" value="TreeGrafter"/>
</dbReference>
<dbReference type="PANTHER" id="PTHR45754">
    <property type="entry name" value="METHYLENETETRAHYDROFOLATE REDUCTASE"/>
    <property type="match status" value="1"/>
</dbReference>
<dbReference type="Proteomes" id="UP000712600">
    <property type="component" value="Unassembled WGS sequence"/>
</dbReference>
<dbReference type="GO" id="GO:0005829">
    <property type="term" value="C:cytosol"/>
    <property type="evidence" value="ECO:0007669"/>
    <property type="project" value="TreeGrafter"/>
</dbReference>
<dbReference type="GO" id="GO:0004489">
    <property type="term" value="F:methylenetetrahydrofolate reductase [NAD(P)H] activity"/>
    <property type="evidence" value="ECO:0007669"/>
    <property type="project" value="TreeGrafter"/>
</dbReference>
<dbReference type="InterPro" id="IPR053806">
    <property type="entry name" value="MTHFR_C"/>
</dbReference>
<protein>
    <recommendedName>
        <fullName evidence="1">MTHFR SAM-binding regulatory domain-containing protein</fullName>
    </recommendedName>
</protein>
<dbReference type="Pfam" id="PF21895">
    <property type="entry name" value="MTHFR_C"/>
    <property type="match status" value="1"/>
</dbReference>
<reference evidence="2" key="1">
    <citation type="submission" date="2019-12" db="EMBL/GenBank/DDBJ databases">
        <title>Genome sequencing and annotation of Brassica cretica.</title>
        <authorList>
            <person name="Studholme D.J."/>
            <person name="Sarris P."/>
        </authorList>
    </citation>
    <scope>NUCLEOTIDE SEQUENCE</scope>
    <source>
        <strain evidence="2">PFS-109/04</strain>
        <tissue evidence="2">Leaf</tissue>
    </source>
</reference>
<evidence type="ECO:0000313" key="2">
    <source>
        <dbReference type="EMBL" id="KAF3499857.1"/>
    </source>
</evidence>
<proteinExistence type="predicted"/>
<dbReference type="GO" id="GO:0009086">
    <property type="term" value="P:methionine biosynthetic process"/>
    <property type="evidence" value="ECO:0007669"/>
    <property type="project" value="TreeGrafter"/>
</dbReference>
<feature type="domain" description="MTHFR SAM-binding regulatory" evidence="1">
    <location>
        <begin position="31"/>
        <end position="108"/>
    </location>
</feature>
<accession>A0A8S9ND74</accession>
<gene>
    <name evidence="2" type="ORF">F2Q69_00045905</name>
</gene>
<name>A0A8S9ND74_BRACR</name>
<dbReference type="AlphaFoldDB" id="A0A8S9ND74"/>